<dbReference type="InterPro" id="IPR036291">
    <property type="entry name" value="NAD(P)-bd_dom_sf"/>
</dbReference>
<dbReference type="Proteomes" id="UP000249163">
    <property type="component" value="Chromosome"/>
</dbReference>
<sequence length="228" mass="24517">MMKKTIAIMGAGPGLGLSIAKKFGANGFQVALISRNEEKLNTLVQELQALNIEAAAFPADVYNKEQVATAFDNIKKKYGFIDVLEFSPTSGNYPPTPASQVTEENAQDAFQALVVAAIRSVAQVLPEMLEKRSGALLFTTGLSSIYPMQMMGNVGIALSGLRNYALNLHADLAPQGIYVGHLALGVFIKPGTATDPGIIADVWYEMYMDKSKAEDTFPQGVTPATIIW</sequence>
<dbReference type="AlphaFoldDB" id="A0AAD0P229"/>
<dbReference type="InterPro" id="IPR002347">
    <property type="entry name" value="SDR_fam"/>
</dbReference>
<dbReference type="PANTHER" id="PTHR43431:SF7">
    <property type="entry name" value="OXIDOREDUCTASE, SHORT CHAIN DEHYDROGENASE_REDUCTASE FAMILY (AFU_ORTHOLOGUE AFUA_5G14000)"/>
    <property type="match status" value="1"/>
</dbReference>
<protein>
    <submittedName>
        <fullName evidence="1">Short-chain dehydrogenase</fullName>
    </submittedName>
</protein>
<proteinExistence type="predicted"/>
<gene>
    <name evidence="1" type="ORF">CD191_06475</name>
</gene>
<evidence type="ECO:0000313" key="1">
    <source>
        <dbReference type="EMBL" id="AWV32293.1"/>
    </source>
</evidence>
<accession>A0AAD0P229</accession>
<dbReference type="EMBL" id="CP021965">
    <property type="protein sequence ID" value="AWV32293.1"/>
    <property type="molecule type" value="Genomic_DNA"/>
</dbReference>
<reference evidence="1 2" key="1">
    <citation type="submission" date="2017-06" db="EMBL/GenBank/DDBJ databases">
        <title>Complete genome sequence of Paenibacillus odorifer CBA7130.</title>
        <authorList>
            <person name="Nam Y.-D."/>
            <person name="Kang J."/>
            <person name="Chung W.-H."/>
        </authorList>
    </citation>
    <scope>NUCLEOTIDE SEQUENCE [LARGE SCALE GENOMIC DNA]</scope>
    <source>
        <strain evidence="1 2">CBA7130</strain>
    </source>
</reference>
<name>A0AAD0P229_9BACL</name>
<evidence type="ECO:0000313" key="2">
    <source>
        <dbReference type="Proteomes" id="UP000249163"/>
    </source>
</evidence>
<dbReference type="SUPFAM" id="SSF51735">
    <property type="entry name" value="NAD(P)-binding Rossmann-fold domains"/>
    <property type="match status" value="1"/>
</dbReference>
<dbReference type="Pfam" id="PF00106">
    <property type="entry name" value="adh_short"/>
    <property type="match status" value="1"/>
</dbReference>
<organism evidence="1 2">
    <name type="scientific">Paenibacillus odorifer</name>
    <dbReference type="NCBI Taxonomy" id="189426"/>
    <lineage>
        <taxon>Bacteria</taxon>
        <taxon>Bacillati</taxon>
        <taxon>Bacillota</taxon>
        <taxon>Bacilli</taxon>
        <taxon>Bacillales</taxon>
        <taxon>Paenibacillaceae</taxon>
        <taxon>Paenibacillus</taxon>
    </lineage>
</organism>
<dbReference type="PANTHER" id="PTHR43431">
    <property type="entry name" value="OXIDOREDUCTASE, SHORT CHAIN DEHYDROGENASE/REDUCTASE FAMILY (AFU_ORTHOLOGUE AFUA_5G14000)"/>
    <property type="match status" value="1"/>
</dbReference>
<dbReference type="Gene3D" id="3.40.50.720">
    <property type="entry name" value="NAD(P)-binding Rossmann-like Domain"/>
    <property type="match status" value="1"/>
</dbReference>